<comment type="caution">
    <text evidence="1">The sequence shown here is derived from an EMBL/GenBank/DDBJ whole genome shotgun (WGS) entry which is preliminary data.</text>
</comment>
<evidence type="ECO:0000313" key="2">
    <source>
        <dbReference type="Proteomes" id="UP001249851"/>
    </source>
</evidence>
<reference evidence="1" key="2">
    <citation type="journal article" date="2023" name="Science">
        <title>Genomic signatures of disease resistance in endangered staghorn corals.</title>
        <authorList>
            <person name="Vollmer S.V."/>
            <person name="Selwyn J.D."/>
            <person name="Despard B.A."/>
            <person name="Roesel C.L."/>
        </authorList>
    </citation>
    <scope>NUCLEOTIDE SEQUENCE</scope>
    <source>
        <strain evidence="1">K2</strain>
    </source>
</reference>
<name>A0AAD9UX03_ACRCE</name>
<gene>
    <name evidence="1" type="ORF">P5673_025776</name>
</gene>
<dbReference type="EMBL" id="JARQWQ010000081">
    <property type="protein sequence ID" value="KAK2553051.1"/>
    <property type="molecule type" value="Genomic_DNA"/>
</dbReference>
<proteinExistence type="predicted"/>
<organism evidence="1 2">
    <name type="scientific">Acropora cervicornis</name>
    <name type="common">Staghorn coral</name>
    <dbReference type="NCBI Taxonomy" id="6130"/>
    <lineage>
        <taxon>Eukaryota</taxon>
        <taxon>Metazoa</taxon>
        <taxon>Cnidaria</taxon>
        <taxon>Anthozoa</taxon>
        <taxon>Hexacorallia</taxon>
        <taxon>Scleractinia</taxon>
        <taxon>Astrocoeniina</taxon>
        <taxon>Acroporidae</taxon>
        <taxon>Acropora</taxon>
    </lineage>
</organism>
<dbReference type="AlphaFoldDB" id="A0AAD9UX03"/>
<evidence type="ECO:0000313" key="1">
    <source>
        <dbReference type="EMBL" id="KAK2553051.1"/>
    </source>
</evidence>
<dbReference type="PANTHER" id="PTHR33198:SF20">
    <property type="entry name" value="RETROTRANSPOSON GAG DOMAIN-CONTAINING PROTEIN"/>
    <property type="match status" value="1"/>
</dbReference>
<accession>A0AAD9UX03</accession>
<dbReference type="PANTHER" id="PTHR33198">
    <property type="entry name" value="ANK_REP_REGION DOMAIN-CONTAINING PROTEIN-RELATED"/>
    <property type="match status" value="1"/>
</dbReference>
<protein>
    <submittedName>
        <fullName evidence="1">Uncharacterized protein</fullName>
    </submittedName>
</protein>
<reference evidence="1" key="1">
    <citation type="journal article" date="2023" name="G3 (Bethesda)">
        <title>Whole genome assembly and annotation of the endangered Caribbean coral Acropora cervicornis.</title>
        <authorList>
            <person name="Selwyn J.D."/>
            <person name="Vollmer S.V."/>
        </authorList>
    </citation>
    <scope>NUCLEOTIDE SEQUENCE</scope>
    <source>
        <strain evidence="1">K2</strain>
    </source>
</reference>
<dbReference type="Proteomes" id="UP001249851">
    <property type="component" value="Unassembled WGS sequence"/>
</dbReference>
<keyword evidence="2" id="KW-1185">Reference proteome</keyword>
<sequence length="349" mass="40229">MASSQIPLPDKLDSKNPEEWKRWIQRFQCYRIAAGLEAKEEKVQINTLVYTMGGKANEIFKSFQLTQEDQVYQTIKQRFETHFVGRTNVIFNWHDLRNEFKAHRNPLLTLVATCQFGTLKEELIRDRIVVGILNAVLSQKLMPDDMLTLDKAVKQSKSSELVKKNITKSLKEMAKMRKLTASKTKTEDCQKIKEKYPKILKIRKIPQDLQRRNVIDAANRHIKERNVQLLTSLAGNVRIVVITLQNVKAVILSVDDKRQDGNSDKDCYFLGAVEDNEQQNGLWIYHWEKHRCDLTSIRVRTNPHGNCLGPGQSKLSVKGVIKGNLKTRNSKESTQEIYVMENLKEPLLG</sequence>